<gene>
    <name evidence="2" type="ORF">M6D89_11840</name>
</gene>
<keyword evidence="3" id="KW-1185">Reference proteome</keyword>
<reference evidence="2" key="1">
    <citation type="submission" date="2022-05" db="EMBL/GenBank/DDBJ databases">
        <authorList>
            <person name="Sun H.-N."/>
        </authorList>
    </citation>
    <scope>NUCLEOTIDE SEQUENCE</scope>
    <source>
        <strain evidence="2">HB14</strain>
    </source>
</reference>
<dbReference type="AlphaFoldDB" id="A0A9X2I4R9"/>
<name>A0A9X2I4R9_9GAMM</name>
<accession>A0A9X2I4R9</accession>
<feature type="transmembrane region" description="Helical" evidence="1">
    <location>
        <begin position="46"/>
        <end position="67"/>
    </location>
</feature>
<sequence length="110" mass="12661">MTPQRILKQFPELAPFPPEQQQQLFQAAQKDAFGPDLKLERWRGNILNFALMFAVSALFVAWLAPALALSRDLAALVMLVVILPAFFILQQRRYQRLIRRSLARQINALD</sequence>
<evidence type="ECO:0000313" key="2">
    <source>
        <dbReference type="EMBL" id="MCP8899991.1"/>
    </source>
</evidence>
<feature type="transmembrane region" description="Helical" evidence="1">
    <location>
        <begin position="73"/>
        <end position="90"/>
    </location>
</feature>
<keyword evidence="1" id="KW-1133">Transmembrane helix</keyword>
<evidence type="ECO:0000313" key="3">
    <source>
        <dbReference type="Proteomes" id="UP001139319"/>
    </source>
</evidence>
<keyword evidence="1" id="KW-0812">Transmembrane</keyword>
<keyword evidence="1" id="KW-0472">Membrane</keyword>
<dbReference type="EMBL" id="JAMFTH010000003">
    <property type="protein sequence ID" value="MCP8899991.1"/>
    <property type="molecule type" value="Genomic_DNA"/>
</dbReference>
<protein>
    <submittedName>
        <fullName evidence="2">Uncharacterized protein</fullName>
    </submittedName>
</protein>
<dbReference type="Proteomes" id="UP001139319">
    <property type="component" value="Unassembled WGS sequence"/>
</dbReference>
<organism evidence="2 3">
    <name type="scientific">Gilvimarinus xylanilyticus</name>
    <dbReference type="NCBI Taxonomy" id="2944139"/>
    <lineage>
        <taxon>Bacteria</taxon>
        <taxon>Pseudomonadati</taxon>
        <taxon>Pseudomonadota</taxon>
        <taxon>Gammaproteobacteria</taxon>
        <taxon>Cellvibrionales</taxon>
        <taxon>Cellvibrionaceae</taxon>
        <taxon>Gilvimarinus</taxon>
    </lineage>
</organism>
<evidence type="ECO:0000256" key="1">
    <source>
        <dbReference type="SAM" id="Phobius"/>
    </source>
</evidence>
<reference evidence="2" key="2">
    <citation type="submission" date="2023-01" db="EMBL/GenBank/DDBJ databases">
        <title>Gilvimarinus xylanilyticus HB14 isolated from Caulerpa lentillifera aquaculture base in Hainan, China.</title>
        <authorList>
            <person name="Zhang Y.-J."/>
        </authorList>
    </citation>
    <scope>NUCLEOTIDE SEQUENCE</scope>
    <source>
        <strain evidence="2">HB14</strain>
    </source>
</reference>
<comment type="caution">
    <text evidence="2">The sequence shown here is derived from an EMBL/GenBank/DDBJ whole genome shotgun (WGS) entry which is preliminary data.</text>
</comment>
<dbReference type="RefSeq" id="WP_253968283.1">
    <property type="nucleotide sequence ID" value="NZ_JAMFTH010000003.1"/>
</dbReference>
<proteinExistence type="predicted"/>